<accession>A0AA95SAI4</accession>
<dbReference type="GO" id="GO:0000271">
    <property type="term" value="P:polysaccharide biosynthetic process"/>
    <property type="evidence" value="ECO:0007669"/>
    <property type="project" value="InterPro"/>
</dbReference>
<dbReference type="EMBL" id="CP126114">
    <property type="protein sequence ID" value="WHY85439.1"/>
    <property type="molecule type" value="Genomic_DNA"/>
</dbReference>
<gene>
    <name evidence="8" type="ORF">QNH39_22945</name>
</gene>
<evidence type="ECO:0000256" key="3">
    <source>
        <dbReference type="ARBA" id="ARBA00022692"/>
    </source>
</evidence>
<feature type="transmembrane region" description="Helical" evidence="6">
    <location>
        <begin position="79"/>
        <end position="99"/>
    </location>
</feature>
<name>A0AA95SAI4_9BACI</name>
<keyword evidence="3 6" id="KW-0812">Transmembrane</keyword>
<feature type="domain" description="GtrA/DPMS transmembrane" evidence="7">
    <location>
        <begin position="10"/>
        <end position="127"/>
    </location>
</feature>
<evidence type="ECO:0000259" key="7">
    <source>
        <dbReference type="Pfam" id="PF04138"/>
    </source>
</evidence>
<evidence type="ECO:0000256" key="5">
    <source>
        <dbReference type="ARBA" id="ARBA00023136"/>
    </source>
</evidence>
<feature type="transmembrane region" description="Helical" evidence="6">
    <location>
        <begin position="105"/>
        <end position="126"/>
    </location>
</feature>
<reference evidence="8" key="1">
    <citation type="submission" date="2023-05" db="EMBL/GenBank/DDBJ databases">
        <title>Comparative genomics of Bacillaceae isolates and their secondary metabolite potential.</title>
        <authorList>
            <person name="Song L."/>
            <person name="Nielsen L.J."/>
            <person name="Mohite O."/>
            <person name="Xu X."/>
            <person name="Weber T."/>
            <person name="Kovacs A.T."/>
        </authorList>
    </citation>
    <scope>NUCLEOTIDE SEQUENCE</scope>
    <source>
        <strain evidence="8">XLM17</strain>
    </source>
</reference>
<protein>
    <submittedName>
        <fullName evidence="8">GtrA family protein</fullName>
    </submittedName>
</protein>
<evidence type="ECO:0000256" key="1">
    <source>
        <dbReference type="ARBA" id="ARBA00004141"/>
    </source>
</evidence>
<dbReference type="InterPro" id="IPR007267">
    <property type="entry name" value="GtrA_DPMS_TM"/>
</dbReference>
<dbReference type="GO" id="GO:0005886">
    <property type="term" value="C:plasma membrane"/>
    <property type="evidence" value="ECO:0007669"/>
    <property type="project" value="TreeGrafter"/>
</dbReference>
<keyword evidence="9" id="KW-1185">Reference proteome</keyword>
<dbReference type="InterPro" id="IPR051401">
    <property type="entry name" value="GtrA_CellWall_Glycosyl"/>
</dbReference>
<dbReference type="Proteomes" id="UP001178288">
    <property type="component" value="Chromosome"/>
</dbReference>
<proteinExistence type="inferred from homology"/>
<evidence type="ECO:0000256" key="2">
    <source>
        <dbReference type="ARBA" id="ARBA00009399"/>
    </source>
</evidence>
<sequence length="132" mass="15419">MNNKKEAISYLFFGVLTTVINIVCYAILTKIMNMDYKLATTFSWILAVIFAFITNKLYVFKSNKTNLLLVVREFTVFTFFRLLSYFLDILTMIVCVEYLTIDDFIAKIAANILVIVFNYFASKYVVFKKMKS</sequence>
<feature type="transmembrane region" description="Helical" evidence="6">
    <location>
        <begin position="7"/>
        <end position="28"/>
    </location>
</feature>
<dbReference type="PANTHER" id="PTHR38459:SF5">
    <property type="entry name" value="CELL WALL TEICHOIC ACID GLYCOSYLATION PROTEIN GTCA"/>
    <property type="match status" value="1"/>
</dbReference>
<comment type="similarity">
    <text evidence="2">Belongs to the GtrA family.</text>
</comment>
<keyword evidence="5 6" id="KW-0472">Membrane</keyword>
<feature type="transmembrane region" description="Helical" evidence="6">
    <location>
        <begin position="40"/>
        <end position="58"/>
    </location>
</feature>
<dbReference type="PANTHER" id="PTHR38459">
    <property type="entry name" value="PROPHAGE BACTOPRENOL-LINKED GLUCOSE TRANSLOCASE HOMOLOG"/>
    <property type="match status" value="1"/>
</dbReference>
<evidence type="ECO:0000313" key="8">
    <source>
        <dbReference type="EMBL" id="WHY85439.1"/>
    </source>
</evidence>
<dbReference type="Pfam" id="PF04138">
    <property type="entry name" value="GtrA_DPMS_TM"/>
    <property type="match status" value="1"/>
</dbReference>
<dbReference type="AlphaFoldDB" id="A0AA95SAI4"/>
<dbReference type="KEGG" id="nnv:QNH39_22945"/>
<dbReference type="RefSeq" id="WP_066091878.1">
    <property type="nucleotide sequence ID" value="NZ_CP126114.1"/>
</dbReference>
<organism evidence="8 9">
    <name type="scientific">Neobacillus novalis</name>
    <dbReference type="NCBI Taxonomy" id="220687"/>
    <lineage>
        <taxon>Bacteria</taxon>
        <taxon>Bacillati</taxon>
        <taxon>Bacillota</taxon>
        <taxon>Bacilli</taxon>
        <taxon>Bacillales</taxon>
        <taxon>Bacillaceae</taxon>
        <taxon>Neobacillus</taxon>
    </lineage>
</organism>
<comment type="subcellular location">
    <subcellularLocation>
        <location evidence="1">Membrane</location>
        <topology evidence="1">Multi-pass membrane protein</topology>
    </subcellularLocation>
</comment>
<evidence type="ECO:0000313" key="9">
    <source>
        <dbReference type="Proteomes" id="UP001178288"/>
    </source>
</evidence>
<evidence type="ECO:0000256" key="4">
    <source>
        <dbReference type="ARBA" id="ARBA00022989"/>
    </source>
</evidence>
<keyword evidence="4 6" id="KW-1133">Transmembrane helix</keyword>
<evidence type="ECO:0000256" key="6">
    <source>
        <dbReference type="SAM" id="Phobius"/>
    </source>
</evidence>